<dbReference type="PANTHER" id="PTHR10632:SF2">
    <property type="entry name" value="SULFIDE:QUINONE OXIDOREDUCTASE, MITOCHONDRIAL"/>
    <property type="match status" value="1"/>
</dbReference>
<dbReference type="InterPro" id="IPR029021">
    <property type="entry name" value="Prot-tyrosine_phosphatase-like"/>
</dbReference>
<dbReference type="InterPro" id="IPR005939">
    <property type="entry name" value="BLH_phosphatase-like"/>
</dbReference>
<feature type="domain" description="Beta-lactamase hydrolase-like protein phosphatase-like" evidence="2">
    <location>
        <begin position="3"/>
        <end position="110"/>
    </location>
</feature>
<dbReference type="PANTHER" id="PTHR10632">
    <property type="entry name" value="SULFIDE:QUINONE OXIDOREDUCTASE"/>
    <property type="match status" value="1"/>
</dbReference>
<dbReference type="Gene3D" id="3.50.50.60">
    <property type="entry name" value="FAD/NAD(P)-binding domain"/>
    <property type="match status" value="2"/>
</dbReference>
<dbReference type="RefSeq" id="WP_173583641.1">
    <property type="nucleotide sequence ID" value="NZ_WOTB01000014.1"/>
</dbReference>
<feature type="compositionally biased region" description="Low complexity" evidence="1">
    <location>
        <begin position="163"/>
        <end position="173"/>
    </location>
</feature>
<dbReference type="InterPro" id="IPR036188">
    <property type="entry name" value="FAD/NAD-bd_sf"/>
</dbReference>
<proteinExistence type="predicted"/>
<protein>
    <submittedName>
        <fullName evidence="4">TIGR01244 family phosphatase</fullName>
    </submittedName>
</protein>
<evidence type="ECO:0000313" key="5">
    <source>
        <dbReference type="Proteomes" id="UP000635278"/>
    </source>
</evidence>
<comment type="caution">
    <text evidence="4">The sequence shown here is derived from an EMBL/GenBank/DDBJ whole genome shotgun (WGS) entry which is preliminary data.</text>
</comment>
<dbReference type="InterPro" id="IPR015904">
    <property type="entry name" value="Sulphide_quinone_reductase"/>
</dbReference>
<evidence type="ECO:0000259" key="3">
    <source>
        <dbReference type="Pfam" id="PF07992"/>
    </source>
</evidence>
<dbReference type="NCBIfam" id="TIGR01244">
    <property type="entry name" value="TIGR01244 family sulfur transferase"/>
    <property type="match status" value="1"/>
</dbReference>
<gene>
    <name evidence="4" type="ORF">GOB93_11420</name>
</gene>
<feature type="region of interest" description="Disordered" evidence="1">
    <location>
        <begin position="163"/>
        <end position="186"/>
    </location>
</feature>
<dbReference type="Proteomes" id="UP000635278">
    <property type="component" value="Unassembled WGS sequence"/>
</dbReference>
<dbReference type="Pfam" id="PF07992">
    <property type="entry name" value="Pyr_redox_2"/>
    <property type="match status" value="1"/>
</dbReference>
<dbReference type="Gene3D" id="3.90.190.10">
    <property type="entry name" value="Protein tyrosine phosphatase superfamily"/>
    <property type="match status" value="1"/>
</dbReference>
<keyword evidence="5" id="KW-1185">Reference proteome</keyword>
<dbReference type="EMBL" id="WOTB01000014">
    <property type="protein sequence ID" value="NHN85247.1"/>
    <property type="molecule type" value="Genomic_DNA"/>
</dbReference>
<dbReference type="Pfam" id="PF04273">
    <property type="entry name" value="BLH_phosphatase"/>
    <property type="match status" value="1"/>
</dbReference>
<evidence type="ECO:0000259" key="2">
    <source>
        <dbReference type="Pfam" id="PF04273"/>
    </source>
</evidence>
<evidence type="ECO:0000313" key="4">
    <source>
        <dbReference type="EMBL" id="NHN85247.1"/>
    </source>
</evidence>
<feature type="domain" description="FAD/NAD(P)-binding" evidence="3">
    <location>
        <begin position="192"/>
        <end position="312"/>
    </location>
</feature>
<dbReference type="PRINTS" id="PR00411">
    <property type="entry name" value="PNDRDTASEI"/>
</dbReference>
<reference evidence="4 5" key="1">
    <citation type="journal article" date="2020" name="Int. J. Syst. Evol. Microbiol.">
        <title>Novel acetic acid bacteria from cider fermentations: Acetobacter conturbans sp. nov. and Acetobacter fallax sp. nov.</title>
        <authorList>
            <person name="Sombolestani A.S."/>
            <person name="Cleenwerck I."/>
            <person name="Cnockaert M."/>
            <person name="Borremans W."/>
            <person name="Wieme A.D."/>
            <person name="De Vuyst L."/>
            <person name="Vandamme P."/>
        </authorList>
    </citation>
    <scope>NUCLEOTIDE SEQUENCE [LARGE SCALE GENOMIC DNA]</scope>
    <source>
        <strain evidence="4 5">LMG 30640</strain>
    </source>
</reference>
<evidence type="ECO:0000256" key="1">
    <source>
        <dbReference type="SAM" id="MobiDB-lite"/>
    </source>
</evidence>
<dbReference type="SUPFAM" id="SSF51905">
    <property type="entry name" value="FAD/NAD(P)-binding domain"/>
    <property type="match status" value="1"/>
</dbReference>
<dbReference type="InterPro" id="IPR023753">
    <property type="entry name" value="FAD/NAD-binding_dom"/>
</dbReference>
<organism evidence="4 5">
    <name type="scientific">Acetobacter musti</name>
    <dbReference type="NCBI Taxonomy" id="864732"/>
    <lineage>
        <taxon>Bacteria</taxon>
        <taxon>Pseudomonadati</taxon>
        <taxon>Pseudomonadota</taxon>
        <taxon>Alphaproteobacteria</taxon>
        <taxon>Acetobacterales</taxon>
        <taxon>Acetobacteraceae</taxon>
        <taxon>Acetobacter</taxon>
    </lineage>
</organism>
<sequence>MNLRQLTERYSVTSQITVEDVAEAARSGFRAIVCTRPDGEEKNQASAAEIERAAIAAGLTFEAVPFQSGTLPSETDISRMRVVLRGVDGPVLGYCRSGNRAAMLWAFAETGNMAESDILAAGRKIGVDLSPVSGFLQENAAPVADRAPGAAVGEAPGSVVNSAMDSAAGSASGPVSRPASDSAAGSVPGRRFDVVVIGGGAGGLSAAAGLLRRRPNLSVAIIEPSAEHFYQPGFTLVGGGVFTARQTRRAEASLMPRGAEWIRSRVERILPDEGRVVVADGSPLSYSVLVIAAGIVLDWGGIPGLEETLGRNGVTSNYRYDLAPYTWQLVQELSRGSAVFTQPPMPIKCAGAPQKAVYLSCDEWRRRGVLDAISVEFDTCTPALFGVPAFVPPLMNYIRDYGVDLQLGSRLVSVDGARKIATFERKGGNGPERVERGFDMLHVVPPQVAPGFVRESGIADEAGFVAVDPATLRHVTYRNIYALGDVAGTANAKTAAAVRKQAPVVALNVLATLDGKEPVFAYDGYGGCPLTVERGKIVLAEFGYGGRLMPTLPKWILDGTKPTRLAWFLKKDVMPRLYWEMLRGHEFMVKPDRVAA</sequence>
<accession>A0ABX0JPQ2</accession>
<name>A0ABX0JPQ2_9PROT</name>